<dbReference type="InterPro" id="IPR001525">
    <property type="entry name" value="C5_MeTfrase"/>
</dbReference>
<proteinExistence type="predicted"/>
<evidence type="ECO:0008006" key="5">
    <source>
        <dbReference type="Google" id="ProtNLM"/>
    </source>
</evidence>
<dbReference type="SUPFAM" id="SSF53335">
    <property type="entry name" value="S-adenosyl-L-methionine-dependent methyltransferases"/>
    <property type="match status" value="1"/>
</dbReference>
<sequence length="119" mass="13339">MTNPDMAHLSLFTGGGGEEWGVKLLNWTTIGYVEIDDYCQRVIRQRILDGYFNEAPIFSDIRAFIDSGCAELYRGITDVLTAGFPCQPFSVAGKQAGEGKFHKLNFGHHIRQTTIVHLF</sequence>
<keyword evidence="2" id="KW-0808">Transferase</keyword>
<evidence type="ECO:0000313" key="4">
    <source>
        <dbReference type="EMBL" id="KKM24911.1"/>
    </source>
</evidence>
<dbReference type="GO" id="GO:0008168">
    <property type="term" value="F:methyltransferase activity"/>
    <property type="evidence" value="ECO:0007669"/>
    <property type="project" value="UniProtKB-KW"/>
</dbReference>
<dbReference type="Gene3D" id="3.40.50.150">
    <property type="entry name" value="Vaccinia Virus protein VP39"/>
    <property type="match status" value="1"/>
</dbReference>
<gene>
    <name evidence="4" type="ORF">LCGC14_1600270</name>
</gene>
<dbReference type="InterPro" id="IPR018117">
    <property type="entry name" value="C5_DNA_meth_AS"/>
</dbReference>
<reference evidence="4" key="1">
    <citation type="journal article" date="2015" name="Nature">
        <title>Complex archaea that bridge the gap between prokaryotes and eukaryotes.</title>
        <authorList>
            <person name="Spang A."/>
            <person name="Saw J.H."/>
            <person name="Jorgensen S.L."/>
            <person name="Zaremba-Niedzwiedzka K."/>
            <person name="Martijn J."/>
            <person name="Lind A.E."/>
            <person name="van Eijk R."/>
            <person name="Schleper C."/>
            <person name="Guy L."/>
            <person name="Ettema T.J."/>
        </authorList>
    </citation>
    <scope>NUCLEOTIDE SEQUENCE</scope>
</reference>
<dbReference type="PROSITE" id="PS00094">
    <property type="entry name" value="C5_MTASE_1"/>
    <property type="match status" value="1"/>
</dbReference>
<comment type="caution">
    <text evidence="4">The sequence shown here is derived from an EMBL/GenBank/DDBJ whole genome shotgun (WGS) entry which is preliminary data.</text>
</comment>
<dbReference type="Pfam" id="PF00145">
    <property type="entry name" value="DNA_methylase"/>
    <property type="match status" value="1"/>
</dbReference>
<organism evidence="4">
    <name type="scientific">marine sediment metagenome</name>
    <dbReference type="NCBI Taxonomy" id="412755"/>
    <lineage>
        <taxon>unclassified sequences</taxon>
        <taxon>metagenomes</taxon>
        <taxon>ecological metagenomes</taxon>
    </lineage>
</organism>
<name>A0A0F9IBB4_9ZZZZ</name>
<dbReference type="EMBL" id="LAZR01012826">
    <property type="protein sequence ID" value="KKM24911.1"/>
    <property type="molecule type" value="Genomic_DNA"/>
</dbReference>
<keyword evidence="1" id="KW-0489">Methyltransferase</keyword>
<evidence type="ECO:0000256" key="2">
    <source>
        <dbReference type="ARBA" id="ARBA00022679"/>
    </source>
</evidence>
<dbReference type="AlphaFoldDB" id="A0A0F9IBB4"/>
<evidence type="ECO:0000256" key="3">
    <source>
        <dbReference type="ARBA" id="ARBA00022691"/>
    </source>
</evidence>
<dbReference type="GO" id="GO:0032259">
    <property type="term" value="P:methylation"/>
    <property type="evidence" value="ECO:0007669"/>
    <property type="project" value="UniProtKB-KW"/>
</dbReference>
<keyword evidence="3" id="KW-0949">S-adenosyl-L-methionine</keyword>
<evidence type="ECO:0000256" key="1">
    <source>
        <dbReference type="ARBA" id="ARBA00022603"/>
    </source>
</evidence>
<dbReference type="InterPro" id="IPR029063">
    <property type="entry name" value="SAM-dependent_MTases_sf"/>
</dbReference>
<accession>A0A0F9IBB4</accession>
<protein>
    <recommendedName>
        <fullName evidence="5">DNA (cytosine-5-)-methyltransferase</fullName>
    </recommendedName>
</protein>